<evidence type="ECO:0000313" key="3">
    <source>
        <dbReference type="EMBL" id="MBA6117022.1"/>
    </source>
</evidence>
<dbReference type="InterPro" id="IPR037053">
    <property type="entry name" value="Phage_tail_collar_dom_sf"/>
</dbReference>
<feature type="domain" description="Long-tail fiber proximal subunit trimerization" evidence="2">
    <location>
        <begin position="296"/>
        <end position="349"/>
    </location>
</feature>
<evidence type="ECO:0000313" key="4">
    <source>
        <dbReference type="Proteomes" id="UP000553948"/>
    </source>
</evidence>
<dbReference type="InterPro" id="IPR011083">
    <property type="entry name" value="Phage_tail_collar_dom"/>
</dbReference>
<evidence type="ECO:0000259" key="1">
    <source>
        <dbReference type="Pfam" id="PF07484"/>
    </source>
</evidence>
<evidence type="ECO:0000259" key="2">
    <source>
        <dbReference type="Pfam" id="PF21446"/>
    </source>
</evidence>
<feature type="domain" description="Phage tail collar" evidence="1">
    <location>
        <begin position="395"/>
        <end position="449"/>
    </location>
</feature>
<reference evidence="3 4" key="1">
    <citation type="submission" date="2020-07" db="EMBL/GenBank/DDBJ databases">
        <title>Diversity of carbapenemase encoding genes among Pseudomonas putida group clinical isolates in a tertiary Brazilian hospital.</title>
        <authorList>
            <person name="Alberto-Lei F."/>
            <person name="Nodari C.S."/>
            <person name="Streling A.P."/>
            <person name="Paulino J.T."/>
            <person name="Bessa-Neto F.O."/>
            <person name="Cayo R."/>
            <person name="Gales A.C."/>
        </authorList>
    </citation>
    <scope>NUCLEOTIDE SEQUENCE [LARGE SCALE GENOMIC DNA]</scope>
    <source>
        <strain evidence="3 4">12464</strain>
    </source>
</reference>
<dbReference type="CDD" id="cd19958">
    <property type="entry name" value="pyocin_knob"/>
    <property type="match status" value="1"/>
</dbReference>
<dbReference type="EMBL" id="JACGDG010000012">
    <property type="protein sequence ID" value="MBA6117022.1"/>
    <property type="molecule type" value="Genomic_DNA"/>
</dbReference>
<gene>
    <name evidence="3" type="ORF">H4C47_14900</name>
</gene>
<proteinExistence type="predicted"/>
<dbReference type="AlphaFoldDB" id="A0A7W2L2C3"/>
<organism evidence="3 4">
    <name type="scientific">Pseudomonas putida</name>
    <name type="common">Arthrobacter siderocapsulatus</name>
    <dbReference type="NCBI Taxonomy" id="303"/>
    <lineage>
        <taxon>Bacteria</taxon>
        <taxon>Pseudomonadati</taxon>
        <taxon>Pseudomonadota</taxon>
        <taxon>Gammaproteobacteria</taxon>
        <taxon>Pseudomonadales</taxon>
        <taxon>Pseudomonadaceae</taxon>
        <taxon>Pseudomonas</taxon>
    </lineage>
</organism>
<sequence>MALLHIQFNPTGCFQLTGGCSNNIGNARLFWRSKASGAWADWQQVGRLDSPAFTGTPVAPTAAVGTNTGQLATMAALLQGINTFKRNYSGNVVGVGADITLLGSQTGYAFNVTAPVTVSLPTAADAGSGGTYVIRNVSSGVVTISAPANGKIFEKNNTVNSASLQVGEWVELQASTTNYFINKRGTLSEIGKVVSDAMASFGIGGYNVKSGVDINTLTQGGLSYCINPTNSPVGTQGQSSANGYLLSFQYMDGSAYCAQVFIPSLVGASLDTMHFRRMTAGNWSDWRELAKTNSPTFTGEAVFKGDNVQRFIHSLGTYGVIQRVDNGNFYYLVTDAGNSSGNFNSLRPFQFNLATGAVTMSCGVSVLSPADDDNSSRAPTTLWVNKKVDMAAPVGQVAHFARNTPPAGWLKRNGAAVSRTTYAALFAAIGTQFGAGNGSTTFNLPDDRELIDRAWTDGLNAADSGRALFSSQAGQNESHIHEGTTNSTGAHTHVITNKREYVDGVSTSNVNAVYGDQIIQGTDTTTTSASGTHSHTLTISANGGNETRMANRAYLACIKY</sequence>
<name>A0A7W2L2C3_PSEPU</name>
<dbReference type="SUPFAM" id="SSF88874">
    <property type="entry name" value="Receptor-binding domain of short tail fibre protein gp12"/>
    <property type="match status" value="1"/>
</dbReference>
<dbReference type="Pfam" id="PF21446">
    <property type="entry name" value="Gp34_trimer"/>
    <property type="match status" value="1"/>
</dbReference>
<accession>A0A7W2L2C3</accession>
<comment type="caution">
    <text evidence="3">The sequence shown here is derived from an EMBL/GenBank/DDBJ whole genome shotgun (WGS) entry which is preliminary data.</text>
</comment>
<protein>
    <submittedName>
        <fullName evidence="3">Tail fiber protein</fullName>
    </submittedName>
</protein>
<dbReference type="Proteomes" id="UP000553948">
    <property type="component" value="Unassembled WGS sequence"/>
</dbReference>
<dbReference type="InterPro" id="IPR048390">
    <property type="entry name" value="Gp34_trimer"/>
</dbReference>
<dbReference type="Gene3D" id="3.90.1340.10">
    <property type="entry name" value="Phage tail collar domain"/>
    <property type="match status" value="1"/>
</dbReference>
<dbReference type="Pfam" id="PF07484">
    <property type="entry name" value="Collar"/>
    <property type="match status" value="1"/>
</dbReference>